<keyword evidence="9" id="KW-1185">Reference proteome</keyword>
<organism evidence="8 9">
    <name type="scientific">Acanthoscelides obtectus</name>
    <name type="common">Bean weevil</name>
    <name type="synonym">Bruchus obtectus</name>
    <dbReference type="NCBI Taxonomy" id="200917"/>
    <lineage>
        <taxon>Eukaryota</taxon>
        <taxon>Metazoa</taxon>
        <taxon>Ecdysozoa</taxon>
        <taxon>Arthropoda</taxon>
        <taxon>Hexapoda</taxon>
        <taxon>Insecta</taxon>
        <taxon>Pterygota</taxon>
        <taxon>Neoptera</taxon>
        <taxon>Endopterygota</taxon>
        <taxon>Coleoptera</taxon>
        <taxon>Polyphaga</taxon>
        <taxon>Cucujiformia</taxon>
        <taxon>Chrysomeloidea</taxon>
        <taxon>Chrysomelidae</taxon>
        <taxon>Bruchinae</taxon>
        <taxon>Bruchini</taxon>
        <taxon>Acanthoscelides</taxon>
    </lineage>
</organism>
<name>A0A9P0LVM6_ACAOB</name>
<comment type="subcellular location">
    <subcellularLocation>
        <location evidence="1 5">Membrane</location>
        <topology evidence="1 5">Multi-pass membrane protein</topology>
    </subcellularLocation>
</comment>
<proteinExistence type="inferred from homology"/>
<dbReference type="InterPro" id="IPR001708">
    <property type="entry name" value="YidC/ALB3/OXA1/COX18"/>
</dbReference>
<dbReference type="InterPro" id="IPR028055">
    <property type="entry name" value="YidC/Oxa/ALB_C"/>
</dbReference>
<dbReference type="GO" id="GO:0033617">
    <property type="term" value="P:mitochondrial respiratory chain complex IV assembly"/>
    <property type="evidence" value="ECO:0007669"/>
    <property type="project" value="TreeGrafter"/>
</dbReference>
<dbReference type="AlphaFoldDB" id="A0A9P0LVM6"/>
<dbReference type="CDD" id="cd20069">
    <property type="entry name" value="5TM_Oxa1-like"/>
    <property type="match status" value="1"/>
</dbReference>
<evidence type="ECO:0000259" key="7">
    <source>
        <dbReference type="Pfam" id="PF02096"/>
    </source>
</evidence>
<dbReference type="EMBL" id="CAKOFQ010007406">
    <property type="protein sequence ID" value="CAH2000404.1"/>
    <property type="molecule type" value="Genomic_DNA"/>
</dbReference>
<dbReference type="Pfam" id="PF02096">
    <property type="entry name" value="60KD_IMP"/>
    <property type="match status" value="1"/>
</dbReference>
<keyword evidence="2 5" id="KW-0812">Transmembrane</keyword>
<evidence type="ECO:0000256" key="5">
    <source>
        <dbReference type="RuleBase" id="RU003945"/>
    </source>
</evidence>
<feature type="transmembrane region" description="Helical" evidence="6">
    <location>
        <begin position="182"/>
        <end position="202"/>
    </location>
</feature>
<evidence type="ECO:0000256" key="4">
    <source>
        <dbReference type="ARBA" id="ARBA00023136"/>
    </source>
</evidence>
<evidence type="ECO:0000256" key="6">
    <source>
        <dbReference type="SAM" id="Phobius"/>
    </source>
</evidence>
<accession>A0A9P0LVM6</accession>
<evidence type="ECO:0000256" key="3">
    <source>
        <dbReference type="ARBA" id="ARBA00022989"/>
    </source>
</evidence>
<dbReference type="GO" id="GO:0032979">
    <property type="term" value="P:protein insertion into mitochondrial inner membrane from matrix"/>
    <property type="evidence" value="ECO:0007669"/>
    <property type="project" value="TreeGrafter"/>
</dbReference>
<feature type="transmembrane region" description="Helical" evidence="6">
    <location>
        <begin position="237"/>
        <end position="256"/>
    </location>
</feature>
<protein>
    <recommendedName>
        <fullName evidence="7">Membrane insertase YidC/Oxa/ALB C-terminal domain-containing protein</fullName>
    </recommendedName>
</protein>
<keyword evidence="4 6" id="KW-0472">Membrane</keyword>
<evidence type="ECO:0000313" key="9">
    <source>
        <dbReference type="Proteomes" id="UP001152888"/>
    </source>
</evidence>
<dbReference type="OrthoDB" id="2148490at2759"/>
<evidence type="ECO:0000256" key="1">
    <source>
        <dbReference type="ARBA" id="ARBA00004141"/>
    </source>
</evidence>
<comment type="similarity">
    <text evidence="5">Belongs to the OXA1/ALB3/YidC family.</text>
</comment>
<gene>
    <name evidence="8" type="ORF">ACAOBT_LOCUS25544</name>
</gene>
<dbReference type="GO" id="GO:0032977">
    <property type="term" value="F:membrane insertase activity"/>
    <property type="evidence" value="ECO:0007669"/>
    <property type="project" value="InterPro"/>
</dbReference>
<evidence type="ECO:0000256" key="2">
    <source>
        <dbReference type="ARBA" id="ARBA00022692"/>
    </source>
</evidence>
<reference evidence="8" key="1">
    <citation type="submission" date="2022-03" db="EMBL/GenBank/DDBJ databases">
        <authorList>
            <person name="Sayadi A."/>
        </authorList>
    </citation>
    <scope>NUCLEOTIDE SEQUENCE</scope>
</reference>
<sequence>MLSRRCVLHTFNFVRYSRHAVSSNKLYNFQPLLENNSRTCTATHNRQYSLQSSVESLARTQTGLFKTLSESTPVEYVQKFLLTFHDTTGLPWWATIVCTTILLRTSVTLPLAAYQYYILAKIENLKGEMSLIVEELKKETNMAVKMYHWDEKTARGTYNRSLRKQWNNLIVRENCHPFKASLLLWFQIPMWVSLSVAIRNLVYMLPNADLDAKLTFTELTVGGFGFIPNLIEVDASFILPVSFGIINLAIIELQLLSKTNSPTKIQKFLTNVFRGFSIFMIPIAASVPSCLVLYWTTSSAYGLVQNMLLLSPPVRRFFRIPKTDSELQNPYQHIVNGVKTRFSINK</sequence>
<dbReference type="PANTHER" id="PTHR12428:SF65">
    <property type="entry name" value="CYTOCHROME C OXIDASE ASSEMBLY PROTEIN COX18, MITOCHONDRIAL"/>
    <property type="match status" value="1"/>
</dbReference>
<evidence type="ECO:0000313" key="8">
    <source>
        <dbReference type="EMBL" id="CAH2000404.1"/>
    </source>
</evidence>
<dbReference type="Proteomes" id="UP001152888">
    <property type="component" value="Unassembled WGS sequence"/>
</dbReference>
<feature type="domain" description="Membrane insertase YidC/Oxa/ALB C-terminal" evidence="7">
    <location>
        <begin position="92"/>
        <end position="308"/>
    </location>
</feature>
<dbReference type="PANTHER" id="PTHR12428">
    <property type="entry name" value="OXA1"/>
    <property type="match status" value="1"/>
</dbReference>
<dbReference type="GO" id="GO:0005743">
    <property type="term" value="C:mitochondrial inner membrane"/>
    <property type="evidence" value="ECO:0007669"/>
    <property type="project" value="TreeGrafter"/>
</dbReference>
<comment type="caution">
    <text evidence="8">The sequence shown here is derived from an EMBL/GenBank/DDBJ whole genome shotgun (WGS) entry which is preliminary data.</text>
</comment>
<keyword evidence="3 6" id="KW-1133">Transmembrane helix</keyword>